<comment type="subcellular location">
    <subcellularLocation>
        <location evidence="2">Mitochondrion inner membrane</location>
        <topology evidence="2">Peripheral membrane protein</topology>
        <orientation evidence="2">Matrix side</orientation>
    </subcellularLocation>
</comment>
<reference evidence="4 5" key="1">
    <citation type="journal article" date="2015" name="Nat. Commun.">
        <title>Outbred genome sequencing and CRISPR/Cas9 gene editing in butterflies.</title>
        <authorList>
            <person name="Li X."/>
            <person name="Fan D."/>
            <person name="Zhang W."/>
            <person name="Liu G."/>
            <person name="Zhang L."/>
            <person name="Zhao L."/>
            <person name="Fang X."/>
            <person name="Chen L."/>
            <person name="Dong Y."/>
            <person name="Chen Y."/>
            <person name="Ding Y."/>
            <person name="Zhao R."/>
            <person name="Feng M."/>
            <person name="Zhu Y."/>
            <person name="Feng Y."/>
            <person name="Jiang X."/>
            <person name="Zhu D."/>
            <person name="Xiang H."/>
            <person name="Feng X."/>
            <person name="Li S."/>
            <person name="Wang J."/>
            <person name="Zhang G."/>
            <person name="Kronforst M.R."/>
            <person name="Wang W."/>
        </authorList>
    </citation>
    <scope>NUCLEOTIDE SEQUENCE [LARGE SCALE GENOMIC DNA]</scope>
    <source>
        <strain evidence="4">Ya'a_city_454_Px</strain>
        <tissue evidence="4">Whole body</tissue>
    </source>
</reference>
<name>A0A194Q6D1_PAPXU</name>
<dbReference type="PANTHER" id="PTHR12910">
    <property type="entry name" value="NADH-UBIQUINONE OXIDOREDUCTASE SUBUNIT B17.2"/>
    <property type="match status" value="1"/>
</dbReference>
<evidence type="ECO:0000256" key="3">
    <source>
        <dbReference type="SAM" id="MobiDB-lite"/>
    </source>
</evidence>
<keyword evidence="2" id="KW-0496">Mitochondrion</keyword>
<keyword evidence="2" id="KW-0999">Mitochondrion inner membrane</keyword>
<evidence type="ECO:0000313" key="5">
    <source>
        <dbReference type="Proteomes" id="UP000053268"/>
    </source>
</evidence>
<dbReference type="GO" id="GO:0006979">
    <property type="term" value="P:response to oxidative stress"/>
    <property type="evidence" value="ECO:0007669"/>
    <property type="project" value="TreeGrafter"/>
</dbReference>
<comment type="similarity">
    <text evidence="1 2">Belongs to the complex I NDUFA12 subunit family.</text>
</comment>
<feature type="region of interest" description="Disordered" evidence="3">
    <location>
        <begin position="1"/>
        <end position="116"/>
    </location>
</feature>
<keyword evidence="2" id="KW-0249">Electron transport</keyword>
<organism evidence="4 5">
    <name type="scientific">Papilio xuthus</name>
    <name type="common">Asian swallowtail butterfly</name>
    <dbReference type="NCBI Taxonomy" id="66420"/>
    <lineage>
        <taxon>Eukaryota</taxon>
        <taxon>Metazoa</taxon>
        <taxon>Ecdysozoa</taxon>
        <taxon>Arthropoda</taxon>
        <taxon>Hexapoda</taxon>
        <taxon>Insecta</taxon>
        <taxon>Pterygota</taxon>
        <taxon>Neoptera</taxon>
        <taxon>Endopterygota</taxon>
        <taxon>Lepidoptera</taxon>
        <taxon>Glossata</taxon>
        <taxon>Ditrysia</taxon>
        <taxon>Papilionoidea</taxon>
        <taxon>Papilionidae</taxon>
        <taxon>Papilioninae</taxon>
        <taxon>Papilio</taxon>
    </lineage>
</organism>
<comment type="function">
    <text evidence="2">Accessory subunit of the mitochondrial membrane respiratory chain NADH dehydrogenase (Complex I), that is believed not to be involved in catalysis. Complex I functions in the transfer of electrons from NADH to the respiratory chain. The immediate electron acceptor for the enzyme is believed to be ubiquinone.</text>
</comment>
<proteinExistence type="inferred from homology"/>
<dbReference type="AlphaFoldDB" id="A0A194Q6D1"/>
<keyword evidence="4" id="KW-0830">Ubiquinone</keyword>
<dbReference type="PANTHER" id="PTHR12910:SF2">
    <property type="entry name" value="NADH DEHYDROGENASE [UBIQUINONE] 1 ALPHA SUBCOMPLEX SUBUNIT 12"/>
    <property type="match status" value="1"/>
</dbReference>
<accession>A0A194Q6D1</accession>
<dbReference type="GO" id="GO:0005743">
    <property type="term" value="C:mitochondrial inner membrane"/>
    <property type="evidence" value="ECO:0007669"/>
    <property type="project" value="UniProtKB-SubCell"/>
</dbReference>
<keyword evidence="5" id="KW-1185">Reference proteome</keyword>
<dbReference type="STRING" id="66420.A0A194Q6D1"/>
<evidence type="ECO:0000313" key="4">
    <source>
        <dbReference type="EMBL" id="KPJ00560.1"/>
    </source>
</evidence>
<gene>
    <name evidence="4" type="ORF">RR46_07150</name>
</gene>
<comment type="subunit">
    <text evidence="2">Complex I is composed of 45 different subunits.</text>
</comment>
<evidence type="ECO:0000256" key="2">
    <source>
        <dbReference type="RuleBase" id="RU363103"/>
    </source>
</evidence>
<evidence type="ECO:0000256" key="1">
    <source>
        <dbReference type="ARBA" id="ARBA00007355"/>
    </source>
</evidence>
<sequence>MAGLRVRVSTPPRPSRRPSAIGPSRQTTRAAGGHDKPVPSHSPRGLHTSTATRDAGGQDKPVPFPHPSRPHTSNSDHEGCKKGRINQYPSRIPRGPTTIGSTEADNRPPPAPPPDGRYVGCDAFGNQYFENPYYFLGRSRWVEYSKSVKLEYDATQITPEWFGWLHYRTDRLPDQDCPKFLLKSCCKSQCWLLNHEENLSGTPSAYYPYDTTRRRIDPWDAVFKDNKKYKEYMSLAENVIYCGLIAE</sequence>
<protein>
    <recommendedName>
        <fullName evidence="2">NADH dehydrogenase [ubiquinone] 1 alpha subcomplex subunit 12</fullName>
    </recommendedName>
</protein>
<dbReference type="Proteomes" id="UP000053268">
    <property type="component" value="Unassembled WGS sequence"/>
</dbReference>
<feature type="compositionally biased region" description="Low complexity" evidence="3">
    <location>
        <begin position="1"/>
        <end position="10"/>
    </location>
</feature>
<keyword evidence="2" id="KW-0472">Membrane</keyword>
<dbReference type="InterPro" id="IPR007763">
    <property type="entry name" value="NDUFA12"/>
</dbReference>
<dbReference type="EMBL" id="KQ459463">
    <property type="protein sequence ID" value="KPJ00560.1"/>
    <property type="molecule type" value="Genomic_DNA"/>
</dbReference>
<keyword evidence="2" id="KW-0679">Respiratory chain</keyword>
<dbReference type="GO" id="GO:0045271">
    <property type="term" value="C:respiratory chain complex I"/>
    <property type="evidence" value="ECO:0007669"/>
    <property type="project" value="InterPro"/>
</dbReference>
<dbReference type="Pfam" id="PF05071">
    <property type="entry name" value="NDUFA12"/>
    <property type="match status" value="1"/>
</dbReference>
<keyword evidence="2" id="KW-0813">Transport</keyword>